<keyword evidence="4 6" id="KW-0134">Cell wall</keyword>
<dbReference type="InterPro" id="IPR004963">
    <property type="entry name" value="PAE/NOTUM"/>
</dbReference>
<evidence type="ECO:0000313" key="7">
    <source>
        <dbReference type="EMBL" id="CAH8334076.1"/>
    </source>
</evidence>
<dbReference type="Proteomes" id="UP001642260">
    <property type="component" value="Unassembled WGS sequence"/>
</dbReference>
<evidence type="ECO:0000313" key="8">
    <source>
        <dbReference type="Proteomes" id="UP001642260"/>
    </source>
</evidence>
<name>A0ABC8JP57_ERUVS</name>
<dbReference type="GO" id="GO:0071555">
    <property type="term" value="P:cell wall organization"/>
    <property type="evidence" value="ECO:0007669"/>
    <property type="project" value="UniProtKB-KW"/>
</dbReference>
<keyword evidence="8" id="KW-1185">Reference proteome</keyword>
<dbReference type="Pfam" id="PF03283">
    <property type="entry name" value="PAE"/>
    <property type="match status" value="1"/>
</dbReference>
<dbReference type="PANTHER" id="PTHR21562:SF75">
    <property type="entry name" value="PECTIN ACETYLESTERASE 2"/>
    <property type="match status" value="1"/>
</dbReference>
<dbReference type="InterPro" id="IPR012340">
    <property type="entry name" value="NA-bd_OB-fold"/>
</dbReference>
<keyword evidence="6" id="KW-0964">Secreted</keyword>
<reference evidence="7 8" key="1">
    <citation type="submission" date="2022-03" db="EMBL/GenBank/DDBJ databases">
        <authorList>
            <person name="Macdonald S."/>
            <person name="Ahmed S."/>
            <person name="Newling K."/>
        </authorList>
    </citation>
    <scope>NUCLEOTIDE SEQUENCE [LARGE SCALE GENOMIC DNA]</scope>
</reference>
<comment type="function">
    <text evidence="1 6">Hydrolyzes acetyl esters in homogalacturonan regions of pectin. In type I primary cell wall, galacturonic acid residues of pectin can be acetylated at the O-2 and O-3 positions. Decreasing the degree of acetylation of pectin gels in vitro alters their physical properties.</text>
</comment>
<dbReference type="EMBL" id="CAKOAT010123710">
    <property type="protein sequence ID" value="CAH8334076.1"/>
    <property type="molecule type" value="Genomic_DNA"/>
</dbReference>
<protein>
    <recommendedName>
        <fullName evidence="6">Pectin acetylesterase</fullName>
        <ecNumber evidence="6">3.1.1.-</ecNumber>
    </recommendedName>
</protein>
<evidence type="ECO:0000256" key="3">
    <source>
        <dbReference type="ARBA" id="ARBA00005784"/>
    </source>
</evidence>
<evidence type="ECO:0000256" key="4">
    <source>
        <dbReference type="ARBA" id="ARBA00022512"/>
    </source>
</evidence>
<evidence type="ECO:0000256" key="6">
    <source>
        <dbReference type="RuleBase" id="RU363114"/>
    </source>
</evidence>
<accession>A0ABC8JP57</accession>
<comment type="similarity">
    <text evidence="3 6">Belongs to the pectinacetylesterase family.</text>
</comment>
<organism evidence="7 8">
    <name type="scientific">Eruca vesicaria subsp. sativa</name>
    <name type="common">Garden rocket</name>
    <name type="synonym">Eruca sativa</name>
    <dbReference type="NCBI Taxonomy" id="29727"/>
    <lineage>
        <taxon>Eukaryota</taxon>
        <taxon>Viridiplantae</taxon>
        <taxon>Streptophyta</taxon>
        <taxon>Embryophyta</taxon>
        <taxon>Tracheophyta</taxon>
        <taxon>Spermatophyta</taxon>
        <taxon>Magnoliopsida</taxon>
        <taxon>eudicotyledons</taxon>
        <taxon>Gunneridae</taxon>
        <taxon>Pentapetalae</taxon>
        <taxon>rosids</taxon>
        <taxon>malvids</taxon>
        <taxon>Brassicales</taxon>
        <taxon>Brassicaceae</taxon>
        <taxon>Brassiceae</taxon>
        <taxon>Eruca</taxon>
    </lineage>
</organism>
<dbReference type="PANTHER" id="PTHR21562">
    <property type="entry name" value="NOTUM-RELATED"/>
    <property type="match status" value="1"/>
</dbReference>
<keyword evidence="6" id="KW-0378">Hydrolase</keyword>
<evidence type="ECO:0000256" key="2">
    <source>
        <dbReference type="ARBA" id="ARBA00004191"/>
    </source>
</evidence>
<dbReference type="AlphaFoldDB" id="A0ABC8JP57"/>
<evidence type="ECO:0000256" key="1">
    <source>
        <dbReference type="ARBA" id="ARBA00003534"/>
    </source>
</evidence>
<dbReference type="Gene3D" id="2.40.50.140">
    <property type="entry name" value="Nucleic acid-binding proteins"/>
    <property type="match status" value="1"/>
</dbReference>
<sequence length="192" mass="21595">MIQHCSVFFPQNLINQIKTPLFILNTAYDSWQIQESLAPKTADPSGSWHDCRLDYTKCNATQIQFLQGGTTRMVNLIKGFAKPSKNGVFLNLCFAHCQTERHDTCRKLEKSGSSLYCYQCVNPNITGVIRYHVELSVDDVNDSVTYVVFDKDIDKLTKPDAAAMALDEVCYFLTTICPLSTNVTISDHPSNL</sequence>
<comment type="subcellular location">
    <subcellularLocation>
        <location evidence="2 6">Secreted</location>
        <location evidence="2 6">Cell wall</location>
    </subcellularLocation>
</comment>
<proteinExistence type="inferred from homology"/>
<gene>
    <name evidence="7" type="ORF">ERUC_LOCUS13022</name>
</gene>
<dbReference type="EC" id="3.1.1.-" evidence="6"/>
<keyword evidence="5 6" id="KW-0961">Cell wall biogenesis/degradation</keyword>
<evidence type="ECO:0000256" key="5">
    <source>
        <dbReference type="ARBA" id="ARBA00023316"/>
    </source>
</evidence>
<comment type="caution">
    <text evidence="7">The sequence shown here is derived from an EMBL/GenBank/DDBJ whole genome shotgun (WGS) entry which is preliminary data.</text>
</comment>
<dbReference type="GO" id="GO:0016787">
    <property type="term" value="F:hydrolase activity"/>
    <property type="evidence" value="ECO:0007669"/>
    <property type="project" value="UniProtKB-KW"/>
</dbReference>